<evidence type="ECO:0000313" key="2">
    <source>
        <dbReference type="Proteomes" id="UP000256373"/>
    </source>
</evidence>
<organism evidence="1 2">
    <name type="scientific">Dyadobacter luteus</name>
    <dbReference type="NCBI Taxonomy" id="2259619"/>
    <lineage>
        <taxon>Bacteria</taxon>
        <taxon>Pseudomonadati</taxon>
        <taxon>Bacteroidota</taxon>
        <taxon>Cytophagia</taxon>
        <taxon>Cytophagales</taxon>
        <taxon>Spirosomataceae</taxon>
        <taxon>Dyadobacter</taxon>
    </lineage>
</organism>
<accession>A0A3D8Y3Z0</accession>
<proteinExistence type="predicted"/>
<keyword evidence="2" id="KW-1185">Reference proteome</keyword>
<dbReference type="OrthoDB" id="948870at2"/>
<comment type="caution">
    <text evidence="1">The sequence shown here is derived from an EMBL/GenBank/DDBJ whole genome shotgun (WGS) entry which is preliminary data.</text>
</comment>
<dbReference type="AlphaFoldDB" id="A0A3D8Y3Z0"/>
<dbReference type="RefSeq" id="WP_115833807.1">
    <property type="nucleotide sequence ID" value="NZ_QNUL01000033.1"/>
</dbReference>
<dbReference type="EMBL" id="QNUL01000033">
    <property type="protein sequence ID" value="REA56888.1"/>
    <property type="molecule type" value="Genomic_DNA"/>
</dbReference>
<protein>
    <submittedName>
        <fullName evidence="1">Uncharacterized protein</fullName>
    </submittedName>
</protein>
<dbReference type="Proteomes" id="UP000256373">
    <property type="component" value="Unassembled WGS sequence"/>
</dbReference>
<name>A0A3D8Y3Z0_9BACT</name>
<gene>
    <name evidence="1" type="ORF">DSL64_25605</name>
</gene>
<dbReference type="PROSITE" id="PS51257">
    <property type="entry name" value="PROKAR_LIPOPROTEIN"/>
    <property type="match status" value="1"/>
</dbReference>
<reference evidence="1 2" key="1">
    <citation type="submission" date="2018-07" db="EMBL/GenBank/DDBJ databases">
        <title>Dyadobacter roseus sp. nov., isolated from rose rhizosphere soil.</title>
        <authorList>
            <person name="Chen L."/>
        </authorList>
    </citation>
    <scope>NUCLEOTIDE SEQUENCE [LARGE SCALE GENOMIC DNA]</scope>
    <source>
        <strain evidence="1 2">RS19</strain>
    </source>
</reference>
<evidence type="ECO:0000313" key="1">
    <source>
        <dbReference type="EMBL" id="REA56888.1"/>
    </source>
</evidence>
<sequence>MRFTSPFLLLISVLIFFSGCKNKDIEPRNQILKEGLSYELDKAALVGYGKMNEGDSGYSLHLYLMSPDVSIAGRNEVPDSLVGKGHLLSFSMFSSSERELVPGTYQFDGFDTANPETFGNAYTVFNVNYTTKTGNENKLIAGKVIVNRNGDTYKIDFDAVDDTGKKLNGHYTGVVSYFKGN</sequence>